<dbReference type="InterPro" id="IPR002938">
    <property type="entry name" value="FAD-bd"/>
</dbReference>
<evidence type="ECO:0000259" key="3">
    <source>
        <dbReference type="Pfam" id="PF01494"/>
    </source>
</evidence>
<dbReference type="Pfam" id="PF01494">
    <property type="entry name" value="FAD_binding_3"/>
    <property type="match status" value="1"/>
</dbReference>
<dbReference type="EMBL" id="JBHTEY010000004">
    <property type="protein sequence ID" value="MFC7615524.1"/>
    <property type="molecule type" value="Genomic_DNA"/>
</dbReference>
<keyword evidence="4" id="KW-0503">Monooxygenase</keyword>
<evidence type="ECO:0000313" key="5">
    <source>
        <dbReference type="Proteomes" id="UP001596512"/>
    </source>
</evidence>
<keyword evidence="1" id="KW-0560">Oxidoreductase</keyword>
<dbReference type="InterPro" id="IPR050631">
    <property type="entry name" value="PheA/TfdB_FAD_monoxygenase"/>
</dbReference>
<dbReference type="PANTHER" id="PTHR43476:SF3">
    <property type="entry name" value="FAD-BINDING MONOOXYGENASE"/>
    <property type="match status" value="1"/>
</dbReference>
<proteinExistence type="predicted"/>
<dbReference type="SUPFAM" id="SSF51905">
    <property type="entry name" value="FAD/NAD(P)-binding domain"/>
    <property type="match status" value="1"/>
</dbReference>
<dbReference type="InterPro" id="IPR036188">
    <property type="entry name" value="FAD/NAD-bd_sf"/>
</dbReference>
<feature type="region of interest" description="Disordered" evidence="2">
    <location>
        <begin position="97"/>
        <end position="139"/>
    </location>
</feature>
<gene>
    <name evidence="4" type="ORF">ACFQV2_20500</name>
</gene>
<evidence type="ECO:0000256" key="1">
    <source>
        <dbReference type="ARBA" id="ARBA00023002"/>
    </source>
</evidence>
<dbReference type="Gene3D" id="3.50.50.60">
    <property type="entry name" value="FAD/NAD(P)-binding domain"/>
    <property type="match status" value="1"/>
</dbReference>
<feature type="compositionally biased region" description="Polar residues" evidence="2">
    <location>
        <begin position="124"/>
        <end position="139"/>
    </location>
</feature>
<protein>
    <submittedName>
        <fullName evidence="4">FAD-dependent monooxygenase</fullName>
    </submittedName>
</protein>
<sequence length="139" mass="15061">MEDTTVVIVGAGPTGLAAARLLTQRGVRCVVLDRWTGVYPQPRAVHLDDEVFRVLGWMGLAERFAQISRPARGLRLLDRDLRVLAEFPAGTACTATPRRTCSTSPTWNTSSATAYPYATASRSPPSTRTKPASRCTSPT</sequence>
<evidence type="ECO:0000313" key="4">
    <source>
        <dbReference type="EMBL" id="MFC7615524.1"/>
    </source>
</evidence>
<feature type="domain" description="FAD-binding" evidence="3">
    <location>
        <begin position="3"/>
        <end position="76"/>
    </location>
</feature>
<feature type="compositionally biased region" description="Low complexity" evidence="2">
    <location>
        <begin position="109"/>
        <end position="123"/>
    </location>
</feature>
<comment type="caution">
    <text evidence="4">The sequence shown here is derived from an EMBL/GenBank/DDBJ whole genome shotgun (WGS) entry which is preliminary data.</text>
</comment>
<evidence type="ECO:0000256" key="2">
    <source>
        <dbReference type="SAM" id="MobiDB-lite"/>
    </source>
</evidence>
<reference evidence="5" key="1">
    <citation type="journal article" date="2019" name="Int. J. Syst. Evol. Microbiol.">
        <title>The Global Catalogue of Microorganisms (GCM) 10K type strain sequencing project: providing services to taxonomists for standard genome sequencing and annotation.</title>
        <authorList>
            <consortium name="The Broad Institute Genomics Platform"/>
            <consortium name="The Broad Institute Genome Sequencing Center for Infectious Disease"/>
            <person name="Wu L."/>
            <person name="Ma J."/>
        </authorList>
    </citation>
    <scope>NUCLEOTIDE SEQUENCE [LARGE SCALE GENOMIC DNA]</scope>
    <source>
        <strain evidence="5">JCM 17695</strain>
    </source>
</reference>
<dbReference type="GO" id="GO:0004497">
    <property type="term" value="F:monooxygenase activity"/>
    <property type="evidence" value="ECO:0007669"/>
    <property type="project" value="UniProtKB-KW"/>
</dbReference>
<feature type="compositionally biased region" description="Polar residues" evidence="2">
    <location>
        <begin position="97"/>
        <end position="108"/>
    </location>
</feature>
<organism evidence="4 5">
    <name type="scientific">Actinokineospora soli</name>
    <dbReference type="NCBI Taxonomy" id="1048753"/>
    <lineage>
        <taxon>Bacteria</taxon>
        <taxon>Bacillati</taxon>
        <taxon>Actinomycetota</taxon>
        <taxon>Actinomycetes</taxon>
        <taxon>Pseudonocardiales</taxon>
        <taxon>Pseudonocardiaceae</taxon>
        <taxon>Actinokineospora</taxon>
    </lineage>
</organism>
<accession>A0ABW2TQQ5</accession>
<keyword evidence="5" id="KW-1185">Reference proteome</keyword>
<name>A0ABW2TQQ5_9PSEU</name>
<dbReference type="PANTHER" id="PTHR43476">
    <property type="entry name" value="3-(3-HYDROXY-PHENYL)PROPIONATE/3-HYDROXYCINNAMIC ACID HYDROXYLASE"/>
    <property type="match status" value="1"/>
</dbReference>
<dbReference type="Proteomes" id="UP001596512">
    <property type="component" value="Unassembled WGS sequence"/>
</dbReference>